<dbReference type="EMBL" id="CAMPGE010009960">
    <property type="protein sequence ID" value="CAI2368818.1"/>
    <property type="molecule type" value="Genomic_DNA"/>
</dbReference>
<protein>
    <submittedName>
        <fullName evidence="2">Uncharacterized protein</fullName>
    </submittedName>
</protein>
<dbReference type="AlphaFoldDB" id="A0AAD1XED5"/>
<feature type="compositionally biased region" description="Polar residues" evidence="1">
    <location>
        <begin position="57"/>
        <end position="74"/>
    </location>
</feature>
<evidence type="ECO:0000313" key="2">
    <source>
        <dbReference type="EMBL" id="CAI2368818.1"/>
    </source>
</evidence>
<proteinExistence type="predicted"/>
<evidence type="ECO:0000256" key="1">
    <source>
        <dbReference type="SAM" id="MobiDB-lite"/>
    </source>
</evidence>
<organism evidence="2 3">
    <name type="scientific">Euplotes crassus</name>
    <dbReference type="NCBI Taxonomy" id="5936"/>
    <lineage>
        <taxon>Eukaryota</taxon>
        <taxon>Sar</taxon>
        <taxon>Alveolata</taxon>
        <taxon>Ciliophora</taxon>
        <taxon>Intramacronucleata</taxon>
        <taxon>Spirotrichea</taxon>
        <taxon>Hypotrichia</taxon>
        <taxon>Euplotida</taxon>
        <taxon>Euplotidae</taxon>
        <taxon>Moneuplotes</taxon>
    </lineage>
</organism>
<dbReference type="Proteomes" id="UP001295684">
    <property type="component" value="Unassembled WGS sequence"/>
</dbReference>
<comment type="caution">
    <text evidence="2">The sequence shown here is derived from an EMBL/GenBank/DDBJ whole genome shotgun (WGS) entry which is preliminary data.</text>
</comment>
<evidence type="ECO:0000313" key="3">
    <source>
        <dbReference type="Proteomes" id="UP001295684"/>
    </source>
</evidence>
<feature type="region of interest" description="Disordered" evidence="1">
    <location>
        <begin position="57"/>
        <end position="83"/>
    </location>
</feature>
<reference evidence="2" key="1">
    <citation type="submission" date="2023-07" db="EMBL/GenBank/DDBJ databases">
        <authorList>
            <consortium name="AG Swart"/>
            <person name="Singh M."/>
            <person name="Singh A."/>
            <person name="Seah K."/>
            <person name="Emmerich C."/>
        </authorList>
    </citation>
    <scope>NUCLEOTIDE SEQUENCE</scope>
    <source>
        <strain evidence="2">DP1</strain>
    </source>
</reference>
<accession>A0AAD1XED5</accession>
<gene>
    <name evidence="2" type="ORF">ECRASSUSDP1_LOCUS10114</name>
</gene>
<name>A0AAD1XED5_EUPCR</name>
<sequence length="196" mass="22017">MVKGTNCKSLNKCNKDVSKCCSKHKSSACRCVCFSRTESRATNWESISKTDIENFTSSFTSEEGNPSSVQNDRSSILERHTSSSDPLEAISLQPNMDEFVDYNKSDNVEEELTLQEEIKDRENALEELTSILGGSSSCPSFAPSVKFERPGCIPKFNHKRSSRMNFTGIFRKPERASFNLYSSLSSHKKDSSGMYF</sequence>
<keyword evidence="3" id="KW-1185">Reference proteome</keyword>